<keyword evidence="2 4" id="KW-0863">Zinc-finger</keyword>
<feature type="compositionally biased region" description="Acidic residues" evidence="5">
    <location>
        <begin position="533"/>
        <end position="567"/>
    </location>
</feature>
<feature type="region of interest" description="Disordered" evidence="5">
    <location>
        <begin position="379"/>
        <end position="418"/>
    </location>
</feature>
<gene>
    <name evidence="8" type="ORF">D915_001343</name>
</gene>
<dbReference type="InterPro" id="IPR053061">
    <property type="entry name" value="AN1-type_zinc_finger"/>
</dbReference>
<feature type="domain" description="Ubiquitin-like" evidence="6">
    <location>
        <begin position="3"/>
        <end position="78"/>
    </location>
</feature>
<dbReference type="Pfam" id="PF00240">
    <property type="entry name" value="ubiquitin"/>
    <property type="match status" value="1"/>
</dbReference>
<feature type="region of interest" description="Disordered" evidence="5">
    <location>
        <begin position="159"/>
        <end position="242"/>
    </location>
</feature>
<evidence type="ECO:0000256" key="3">
    <source>
        <dbReference type="ARBA" id="ARBA00022833"/>
    </source>
</evidence>
<keyword evidence="9" id="KW-1185">Reference proteome</keyword>
<keyword evidence="1" id="KW-0479">Metal-binding</keyword>
<dbReference type="InterPro" id="IPR029071">
    <property type="entry name" value="Ubiquitin-like_domsf"/>
</dbReference>
<dbReference type="AlphaFoldDB" id="A0A4E0RK74"/>
<dbReference type="EMBL" id="JXXN02000328">
    <property type="protein sequence ID" value="THD27773.1"/>
    <property type="molecule type" value="Genomic_DNA"/>
</dbReference>
<proteinExistence type="predicted"/>
<dbReference type="PANTHER" id="PTHR46728:SF1">
    <property type="entry name" value="AN1-TYPE ZINC FINGER PROTEIN 4"/>
    <property type="match status" value="1"/>
</dbReference>
<feature type="domain" description="AN1-type" evidence="7">
    <location>
        <begin position="977"/>
        <end position="1024"/>
    </location>
</feature>
<evidence type="ECO:0000313" key="8">
    <source>
        <dbReference type="EMBL" id="THD27773.1"/>
    </source>
</evidence>
<protein>
    <submittedName>
        <fullName evidence="8">AN1-type zinc finger protein 4</fullName>
    </submittedName>
</protein>
<feature type="compositionally biased region" description="Pro residues" evidence="5">
    <location>
        <begin position="339"/>
        <end position="349"/>
    </location>
</feature>
<dbReference type="PANTHER" id="PTHR46728">
    <property type="entry name" value="AN1-TYPE ZINC FINGER PROTEIN 4"/>
    <property type="match status" value="1"/>
</dbReference>
<feature type="compositionally biased region" description="Polar residues" evidence="5">
    <location>
        <begin position="886"/>
        <end position="910"/>
    </location>
</feature>
<feature type="compositionally biased region" description="Polar residues" evidence="5">
    <location>
        <begin position="400"/>
        <end position="418"/>
    </location>
</feature>
<sequence length="1043" mass="113763">MLMDLFIETLTGVSFELHVSPTETVMSIKSKIQRAEGIPVTQQHLIWKNDELDDHRRLHDYSISGGSTLRLVLGLRGGPLNAHRVPPLRLTPIHLGSSTTPMISKLSKIAIDHNRPTQLSRLTLPALSSHGVRPSNKQALRPVNPCKCKPSEVENCEISSIQSSPGQETVDLDRKTQTSEKHSPDLLASSLSKLTTSATSPLSTREKVEPSQNGEASHPRPVSRNSVPNAIPTTGVHEHESQCNSLRNINQSGSVDGTTSGVRKIESPVAADVTHEVSSKRIDSDQRASVSASKYSPRSSKPYMSVNNIHSGLNTTGPNSLGSIEDRQTSNVEGTDRPGSPPLDYPPLINPSNRMRHPLNSFDLSSYWRLYEPSEVTTLSQSSLPHSRFPLIGMTKPDNDSSPSSAPGSDCDSPTTGFNLIVQSDSAANPPDGLDDFAFTNSDVSSATATILAGLLSVTGDRLALPCQTSGSEREYGRGRYHWLRQRASPLLEATDELGHASSSEARHWSAGGTDDERDAIVPSTLYGFSAEEHEDENGEVDPEEDDDLDGGDDDDDEEDEDDDGESVETKGAYACGPEDDDSLADLEDYLFFHRTADLLFGPPIASVYSPYSYPYADRDTFGAENWRNEFEADFAFSSNRERRKDSSSRNQTGSTWHQERTQLVEKVQDLKTRMREARVRRQSRRRRNDEGQENDATENPKTTESNKNDPSRIVPAMLPENPSDSIIGCFTSTGDFQSSNRTSPAIHSANSDSHLEQRPRQRRFGTVTPPGPSLIFHPNLNERQSKSPKQSTVKLTSPSPCSVALESRLNGEAGTLPCIRTYGMASLVAQDATLTSSDLSTPNLTPCKEGPALRTSLSSSAVSMLTKPPQALSPRSLPHSLRNGAPQQSQFLPNLVGSTPNQSSNTTRLLSAGESRARVCSRLNSSGGNSGVTKNPAVEIDGPRALRSMAAPLTPGKGDTPLTNPRSPPKPHSPNCVRRKRCALCLRKIGIVNSYSCRCGRYFCSRHRYAEVHACPFDYKAEARRTLIDSNPVVTAPKLPKI</sequence>
<evidence type="ECO:0000256" key="1">
    <source>
        <dbReference type="ARBA" id="ARBA00022723"/>
    </source>
</evidence>
<name>A0A4E0RK74_FASHE</name>
<dbReference type="Pfam" id="PF01428">
    <property type="entry name" value="zf-AN1"/>
    <property type="match status" value="1"/>
</dbReference>
<feature type="compositionally biased region" description="Basic and acidic residues" evidence="5">
    <location>
        <begin position="273"/>
        <end position="286"/>
    </location>
</feature>
<evidence type="ECO:0000259" key="6">
    <source>
        <dbReference type="PROSITE" id="PS50053"/>
    </source>
</evidence>
<accession>A0A4E0RK74</accession>
<evidence type="ECO:0000256" key="2">
    <source>
        <dbReference type="ARBA" id="ARBA00022771"/>
    </source>
</evidence>
<dbReference type="GO" id="GO:0008270">
    <property type="term" value="F:zinc ion binding"/>
    <property type="evidence" value="ECO:0007669"/>
    <property type="project" value="UniProtKB-KW"/>
</dbReference>
<dbReference type="SUPFAM" id="SSF118310">
    <property type="entry name" value="AN1-like Zinc finger"/>
    <property type="match status" value="1"/>
</dbReference>
<dbReference type="SUPFAM" id="SSF54236">
    <property type="entry name" value="Ubiquitin-like"/>
    <property type="match status" value="1"/>
</dbReference>
<dbReference type="CDD" id="cd01802">
    <property type="entry name" value="Ubl_ZFAND4"/>
    <property type="match status" value="1"/>
</dbReference>
<dbReference type="PRINTS" id="PR00348">
    <property type="entry name" value="UBIQUITIN"/>
</dbReference>
<feature type="compositionally biased region" description="Basic and acidic residues" evidence="5">
    <location>
        <begin position="658"/>
        <end position="680"/>
    </location>
</feature>
<feature type="compositionally biased region" description="Basic and acidic residues" evidence="5">
    <location>
        <begin position="171"/>
        <end position="184"/>
    </location>
</feature>
<evidence type="ECO:0000313" key="9">
    <source>
        <dbReference type="Proteomes" id="UP000230066"/>
    </source>
</evidence>
<dbReference type="Gene3D" id="4.10.1110.10">
    <property type="entry name" value="AN1-like Zinc finger"/>
    <property type="match status" value="1"/>
</dbReference>
<feature type="region of interest" description="Disordered" evidence="5">
    <location>
        <begin position="267"/>
        <end position="356"/>
    </location>
</feature>
<keyword evidence="3" id="KW-0862">Zinc</keyword>
<dbReference type="PROSITE" id="PS50053">
    <property type="entry name" value="UBIQUITIN_2"/>
    <property type="match status" value="1"/>
</dbReference>
<feature type="region of interest" description="Disordered" evidence="5">
    <location>
        <begin position="639"/>
        <end position="799"/>
    </location>
</feature>
<evidence type="ECO:0000256" key="5">
    <source>
        <dbReference type="SAM" id="MobiDB-lite"/>
    </source>
</evidence>
<feature type="compositionally biased region" description="Polar residues" evidence="5">
    <location>
        <begin position="788"/>
        <end position="799"/>
    </location>
</feature>
<dbReference type="InterPro" id="IPR035896">
    <property type="entry name" value="AN1-like_Znf"/>
</dbReference>
<feature type="region of interest" description="Disordered" evidence="5">
    <location>
        <begin position="951"/>
        <end position="974"/>
    </location>
</feature>
<feature type="region of interest" description="Disordered" evidence="5">
    <location>
        <begin position="532"/>
        <end position="580"/>
    </location>
</feature>
<dbReference type="InterPro" id="IPR019956">
    <property type="entry name" value="Ubiquitin_dom"/>
</dbReference>
<evidence type="ECO:0000256" key="4">
    <source>
        <dbReference type="PROSITE-ProRule" id="PRU00449"/>
    </source>
</evidence>
<reference evidence="8" key="1">
    <citation type="submission" date="2019-03" db="EMBL/GenBank/DDBJ databases">
        <title>Improved annotation for the trematode Fasciola hepatica.</title>
        <authorList>
            <person name="Choi Y.-J."/>
            <person name="Martin J."/>
            <person name="Mitreva M."/>
        </authorList>
    </citation>
    <scope>NUCLEOTIDE SEQUENCE [LARGE SCALE GENOMIC DNA]</scope>
</reference>
<feature type="compositionally biased region" description="Polar residues" evidence="5">
    <location>
        <begin position="223"/>
        <end position="232"/>
    </location>
</feature>
<dbReference type="SMART" id="SM00213">
    <property type="entry name" value="UBQ"/>
    <property type="match status" value="1"/>
</dbReference>
<feature type="region of interest" description="Disordered" evidence="5">
    <location>
        <begin position="869"/>
        <end position="912"/>
    </location>
</feature>
<feature type="compositionally biased region" description="Polar residues" evidence="5">
    <location>
        <begin position="305"/>
        <end position="322"/>
    </location>
</feature>
<feature type="compositionally biased region" description="Polar residues" evidence="5">
    <location>
        <begin position="287"/>
        <end position="299"/>
    </location>
</feature>
<dbReference type="SMART" id="SM00154">
    <property type="entry name" value="ZnF_AN1"/>
    <property type="match status" value="1"/>
</dbReference>
<dbReference type="InterPro" id="IPR000058">
    <property type="entry name" value="Znf_AN1"/>
</dbReference>
<dbReference type="PROSITE" id="PS51039">
    <property type="entry name" value="ZF_AN1"/>
    <property type="match status" value="1"/>
</dbReference>
<feature type="compositionally biased region" description="Polar residues" evidence="5">
    <location>
        <begin position="731"/>
        <end position="753"/>
    </location>
</feature>
<dbReference type="Gene3D" id="3.10.20.90">
    <property type="entry name" value="Phosphatidylinositol 3-kinase Catalytic Subunit, Chain A, domain 1"/>
    <property type="match status" value="1"/>
</dbReference>
<comment type="caution">
    <text evidence="8">The sequence shown here is derived from an EMBL/GenBank/DDBJ whole genome shotgun (WGS) entry which is preliminary data.</text>
</comment>
<organism evidence="8 9">
    <name type="scientific">Fasciola hepatica</name>
    <name type="common">Liver fluke</name>
    <dbReference type="NCBI Taxonomy" id="6192"/>
    <lineage>
        <taxon>Eukaryota</taxon>
        <taxon>Metazoa</taxon>
        <taxon>Spiralia</taxon>
        <taxon>Lophotrochozoa</taxon>
        <taxon>Platyhelminthes</taxon>
        <taxon>Trematoda</taxon>
        <taxon>Digenea</taxon>
        <taxon>Plagiorchiida</taxon>
        <taxon>Echinostomata</taxon>
        <taxon>Echinostomatoidea</taxon>
        <taxon>Fasciolidae</taxon>
        <taxon>Fasciola</taxon>
    </lineage>
</organism>
<feature type="region of interest" description="Disordered" evidence="5">
    <location>
        <begin position="497"/>
        <end position="520"/>
    </location>
</feature>
<evidence type="ECO:0000259" key="7">
    <source>
        <dbReference type="PROSITE" id="PS51039"/>
    </source>
</evidence>
<dbReference type="InterPro" id="IPR000626">
    <property type="entry name" value="Ubiquitin-like_dom"/>
</dbReference>
<dbReference type="Proteomes" id="UP000230066">
    <property type="component" value="Unassembled WGS sequence"/>
</dbReference>
<feature type="compositionally biased region" description="Low complexity" evidence="5">
    <location>
        <begin position="186"/>
        <end position="203"/>
    </location>
</feature>